<evidence type="ECO:0000313" key="12">
    <source>
        <dbReference type="Proteomes" id="UP000261480"/>
    </source>
</evidence>
<name>A0A3B3XMA8_9TELE</name>
<feature type="domain" description="Ankyrin repeat" evidence="10">
    <location>
        <begin position="245"/>
        <end position="504"/>
    </location>
</feature>
<keyword evidence="12" id="KW-1185">Reference proteome</keyword>
<evidence type="ECO:0000259" key="10">
    <source>
        <dbReference type="Pfam" id="PF11904"/>
    </source>
</evidence>
<comment type="function">
    <text evidence="7">Acts as a molecular chaperone for G protein-coupled receptors, regulating their biogenesis and exit from the ER.</text>
</comment>
<feature type="region of interest" description="Disordered" evidence="9">
    <location>
        <begin position="1"/>
        <end position="79"/>
    </location>
</feature>
<keyword evidence="2" id="KW-0677">Repeat</keyword>
<dbReference type="InterPro" id="IPR055285">
    <property type="entry name" value="ANKRD13_C"/>
</dbReference>
<reference evidence="11" key="2">
    <citation type="submission" date="2025-09" db="UniProtKB">
        <authorList>
            <consortium name="Ensembl"/>
        </authorList>
    </citation>
    <scope>IDENTIFICATION</scope>
</reference>
<evidence type="ECO:0000256" key="1">
    <source>
        <dbReference type="ARBA" id="ARBA00004586"/>
    </source>
</evidence>
<dbReference type="PANTHER" id="PTHR12447">
    <property type="entry name" value="ANKYRIN REPEAT DOMAIN-CONTAINING PROTEIN 13"/>
    <property type="match status" value="1"/>
</dbReference>
<reference evidence="11" key="1">
    <citation type="submission" date="2025-08" db="UniProtKB">
        <authorList>
            <consortium name="Ensembl"/>
        </authorList>
    </citation>
    <scope>IDENTIFICATION</scope>
</reference>
<evidence type="ECO:0000256" key="3">
    <source>
        <dbReference type="ARBA" id="ARBA00022824"/>
    </source>
</evidence>
<dbReference type="PANTHER" id="PTHR12447:SF25">
    <property type="entry name" value="ANKYRIN REPEAT DOMAIN-CONTAINING PROTEIN 13C"/>
    <property type="match status" value="1"/>
</dbReference>
<dbReference type="Ensembl" id="ENSPMET00000024618.1">
    <property type="protein sequence ID" value="ENSPMEP00000016128.1"/>
    <property type="gene ID" value="ENSPMEG00000018813.1"/>
</dbReference>
<keyword evidence="5" id="KW-0472">Membrane</keyword>
<dbReference type="Gene3D" id="1.25.40.20">
    <property type="entry name" value="Ankyrin repeat-containing domain"/>
    <property type="match status" value="1"/>
</dbReference>
<dbReference type="Pfam" id="PF11904">
    <property type="entry name" value="ANKRD13_C"/>
    <property type="match status" value="1"/>
</dbReference>
<proteinExistence type="predicted"/>
<dbReference type="PROSITE" id="PS50088">
    <property type="entry name" value="ANK_REPEAT"/>
    <property type="match status" value="1"/>
</dbReference>
<evidence type="ECO:0000256" key="7">
    <source>
        <dbReference type="ARBA" id="ARBA00037107"/>
    </source>
</evidence>
<dbReference type="PROSITE" id="PS50297">
    <property type="entry name" value="ANK_REP_REGION"/>
    <property type="match status" value="1"/>
</dbReference>
<keyword evidence="3" id="KW-0256">Endoplasmic reticulum</keyword>
<evidence type="ECO:0000256" key="2">
    <source>
        <dbReference type="ARBA" id="ARBA00022737"/>
    </source>
</evidence>
<dbReference type="InterPro" id="IPR021832">
    <property type="entry name" value="ANKRD13"/>
</dbReference>
<evidence type="ECO:0000256" key="6">
    <source>
        <dbReference type="ARBA" id="ARBA00023186"/>
    </source>
</evidence>
<dbReference type="Proteomes" id="UP000261480">
    <property type="component" value="Unplaced"/>
</dbReference>
<dbReference type="GO" id="GO:0005789">
    <property type="term" value="C:endoplasmic reticulum membrane"/>
    <property type="evidence" value="ECO:0007669"/>
    <property type="project" value="UniProtKB-SubCell"/>
</dbReference>
<keyword evidence="6" id="KW-0143">Chaperone</keyword>
<keyword evidence="4 8" id="KW-0040">ANK repeat</keyword>
<feature type="compositionally biased region" description="Basic and acidic residues" evidence="9">
    <location>
        <begin position="1"/>
        <end position="19"/>
    </location>
</feature>
<dbReference type="InterPro" id="IPR036770">
    <property type="entry name" value="Ankyrin_rpt-contain_sf"/>
</dbReference>
<dbReference type="SUPFAM" id="SSF48403">
    <property type="entry name" value="Ankyrin repeat"/>
    <property type="match status" value="1"/>
</dbReference>
<evidence type="ECO:0000256" key="4">
    <source>
        <dbReference type="ARBA" id="ARBA00023043"/>
    </source>
</evidence>
<protein>
    <recommendedName>
        <fullName evidence="10">Ankyrin repeat domain-containing protein</fullName>
    </recommendedName>
</protein>
<dbReference type="STRING" id="48701.ENSPMEP00000016128"/>
<evidence type="ECO:0000256" key="8">
    <source>
        <dbReference type="PROSITE-ProRule" id="PRU00023"/>
    </source>
</evidence>
<dbReference type="SMART" id="SM00248">
    <property type="entry name" value="ANK"/>
    <property type="match status" value="2"/>
</dbReference>
<evidence type="ECO:0000256" key="5">
    <source>
        <dbReference type="ARBA" id="ARBA00023136"/>
    </source>
</evidence>
<dbReference type="GO" id="GO:0005102">
    <property type="term" value="F:signaling receptor binding"/>
    <property type="evidence" value="ECO:0007669"/>
    <property type="project" value="TreeGrafter"/>
</dbReference>
<dbReference type="AlphaFoldDB" id="A0A3B3XMA8"/>
<evidence type="ECO:0000313" key="11">
    <source>
        <dbReference type="Ensembl" id="ENSPMEP00000016128.1"/>
    </source>
</evidence>
<dbReference type="Pfam" id="PF12796">
    <property type="entry name" value="Ank_2"/>
    <property type="match status" value="1"/>
</dbReference>
<evidence type="ECO:0000256" key="9">
    <source>
        <dbReference type="SAM" id="MobiDB-lite"/>
    </source>
</evidence>
<sequence length="527" mass="59802">MTGEKLRSLRKDQRPSKDEDLLEPDEEAATGTFAVPKANNKSRASKIFSNHKLIKSPSTQSQNNGNTNNTSDVIDDNNKNPIIKPGLDFPVHECVFKGDVRRLSSLIRTQNIAQKDVHGNTPLHLAVMMGHKECAHLLLAHNAPVKVKNAQGWSPLAEAISYGDRQMITALLRKLKQQSRESVEDKRPKLLKALKEVSAHLHAFVTLKLMLPLIIHNLSKLGLPLLSRILPSDACKIYKHGINIRLDTTLIDFTDMKCQRGDLSFIFNGNAIPSESFVVLDNEQKVYQRIHHEESEMETEEEVDILMSSDVYSATLSTKSITFSRAQTGWLFREDKTERVGNFLADFYSVNGLVLESRKRREHLSEEDILRNKAIMESLSKGGNLIEQNFEPTRRQSLTPPLPNTISWEEYITADNGRAPHLGRELVCKESKKNFKATIAMSQDFPLGIESLLNVLEVIAPFKHFNKLREFVQMKLPPGFPVKLDIPVFPTITATVTFQEFRYDEFDESIFTIPTDYKEDPSRFPDL</sequence>
<feature type="repeat" description="ANK" evidence="8">
    <location>
        <begin position="118"/>
        <end position="150"/>
    </location>
</feature>
<dbReference type="GO" id="GO:0006621">
    <property type="term" value="P:protein retention in ER lumen"/>
    <property type="evidence" value="ECO:0007669"/>
    <property type="project" value="TreeGrafter"/>
</dbReference>
<dbReference type="FunFam" id="1.25.40.20:FF:000073">
    <property type="entry name" value="Ankyrin repeat domain-containing protein 13C"/>
    <property type="match status" value="1"/>
</dbReference>
<organism evidence="11 12">
    <name type="scientific">Poecilia mexicana</name>
    <dbReference type="NCBI Taxonomy" id="48701"/>
    <lineage>
        <taxon>Eukaryota</taxon>
        <taxon>Metazoa</taxon>
        <taxon>Chordata</taxon>
        <taxon>Craniata</taxon>
        <taxon>Vertebrata</taxon>
        <taxon>Euteleostomi</taxon>
        <taxon>Actinopterygii</taxon>
        <taxon>Neopterygii</taxon>
        <taxon>Teleostei</taxon>
        <taxon>Neoteleostei</taxon>
        <taxon>Acanthomorphata</taxon>
        <taxon>Ovalentaria</taxon>
        <taxon>Atherinomorphae</taxon>
        <taxon>Cyprinodontiformes</taxon>
        <taxon>Poeciliidae</taxon>
        <taxon>Poeciliinae</taxon>
        <taxon>Poecilia</taxon>
    </lineage>
</organism>
<accession>A0A3B3XMA8</accession>
<feature type="compositionally biased region" description="Low complexity" evidence="9">
    <location>
        <begin position="58"/>
        <end position="71"/>
    </location>
</feature>
<comment type="subcellular location">
    <subcellularLocation>
        <location evidence="1">Endoplasmic reticulum membrane</location>
    </subcellularLocation>
</comment>
<dbReference type="InterPro" id="IPR002110">
    <property type="entry name" value="Ankyrin_rpt"/>
</dbReference>